<dbReference type="EMBL" id="JAKNCJ010000002">
    <property type="protein sequence ID" value="MCL6423094.1"/>
    <property type="molecule type" value="Genomic_DNA"/>
</dbReference>
<dbReference type="RefSeq" id="WP_249737187.1">
    <property type="nucleotide sequence ID" value="NZ_JAKNCJ010000002.1"/>
</dbReference>
<evidence type="ECO:0000313" key="2">
    <source>
        <dbReference type="Proteomes" id="UP001203761"/>
    </source>
</evidence>
<accession>A0ABT0R1G9</accession>
<comment type="caution">
    <text evidence="1">The sequence shown here is derived from an EMBL/GenBank/DDBJ whole genome shotgun (WGS) entry which is preliminary data.</text>
</comment>
<gene>
    <name evidence="1" type="ORF">Bequi_06795</name>
</gene>
<name>A0ABT0R1G9_9MICO</name>
<protein>
    <submittedName>
        <fullName evidence="1">Uncharacterized protein</fullName>
    </submittedName>
</protein>
<organism evidence="1 2">
    <name type="scientific">Brachybacterium equifaecis</name>
    <dbReference type="NCBI Taxonomy" id="2910770"/>
    <lineage>
        <taxon>Bacteria</taxon>
        <taxon>Bacillati</taxon>
        <taxon>Actinomycetota</taxon>
        <taxon>Actinomycetes</taxon>
        <taxon>Micrococcales</taxon>
        <taxon>Dermabacteraceae</taxon>
        <taxon>Brachybacterium</taxon>
    </lineage>
</organism>
<dbReference type="Proteomes" id="UP001203761">
    <property type="component" value="Unassembled WGS sequence"/>
</dbReference>
<proteinExistence type="predicted"/>
<keyword evidence="2" id="KW-1185">Reference proteome</keyword>
<evidence type="ECO:0000313" key="1">
    <source>
        <dbReference type="EMBL" id="MCL6423094.1"/>
    </source>
</evidence>
<sequence length="172" mass="18843">MGDHTSKELATPVANAVTPYPSDYTKCNTDCSVMGDVVTVIVDNIGGDDTCSDTPKTYNDLPGRPPEGNAWVYMITQEPDRGENYEVTSHGGFQPQSGSLDNQYVGVKSVGPNGRTRFTWQVTMINPTCSPGDGAIEYQLFYPPHYAPAGQISNPEYRITTISPWGTNVWER</sequence>
<reference evidence="1" key="1">
    <citation type="submission" date="2022-02" db="EMBL/GenBank/DDBJ databases">
        <authorList>
            <person name="Lee M."/>
            <person name="Kim S.-J."/>
            <person name="Jung M.-Y."/>
        </authorList>
    </citation>
    <scope>NUCLEOTIDE SEQUENCE</scope>
    <source>
        <strain evidence="1">JHP9</strain>
    </source>
</reference>